<dbReference type="HOGENOM" id="CLU_011543_4_0_12"/>
<dbReference type="SMART" id="SM00729">
    <property type="entry name" value="Elp3"/>
    <property type="match status" value="1"/>
</dbReference>
<dbReference type="InterPro" id="IPR007197">
    <property type="entry name" value="rSAM"/>
</dbReference>
<organism evidence="2 3">
    <name type="scientific">Brachyspira pilosicoli (strain ATCC BAA-1826 / 95/1000)</name>
    <dbReference type="NCBI Taxonomy" id="759914"/>
    <lineage>
        <taxon>Bacteria</taxon>
        <taxon>Pseudomonadati</taxon>
        <taxon>Spirochaetota</taxon>
        <taxon>Spirochaetia</taxon>
        <taxon>Brachyspirales</taxon>
        <taxon>Brachyspiraceae</taxon>
        <taxon>Brachyspira</taxon>
    </lineage>
</organism>
<dbReference type="NCBIfam" id="TIGR03960">
    <property type="entry name" value="rSAM_fuse_unch"/>
    <property type="match status" value="1"/>
</dbReference>
<dbReference type="STRING" id="759914.BP951000_1975"/>
<dbReference type="AlphaFoldDB" id="D8IFN0"/>
<dbReference type="PANTHER" id="PTHR42731:SF1">
    <property type="entry name" value="RADICAL SAM DOMAIN PROTEIN"/>
    <property type="match status" value="1"/>
</dbReference>
<dbReference type="Pfam" id="PF04055">
    <property type="entry name" value="Radical_SAM"/>
    <property type="match status" value="1"/>
</dbReference>
<dbReference type="RefSeq" id="WP_013244902.1">
    <property type="nucleotide sequence ID" value="NC_014330.1"/>
</dbReference>
<dbReference type="KEGG" id="bpo:BP951000_1975"/>
<dbReference type="InterPro" id="IPR023404">
    <property type="entry name" value="rSAM_horseshoe"/>
</dbReference>
<dbReference type="eggNOG" id="COG1032">
    <property type="taxonomic scope" value="Bacteria"/>
</dbReference>
<evidence type="ECO:0000313" key="3">
    <source>
        <dbReference type="Proteomes" id="UP000000332"/>
    </source>
</evidence>
<dbReference type="GeneID" id="56440530"/>
<dbReference type="InterPro" id="IPR023862">
    <property type="entry name" value="CHP03960_rSAM"/>
</dbReference>
<dbReference type="Pfam" id="PF19864">
    <property type="entry name" value="Radical_SAM_N2"/>
    <property type="match status" value="1"/>
</dbReference>
<dbReference type="PANTHER" id="PTHR42731">
    <property type="entry name" value="SLL1084 PROTEIN"/>
    <property type="match status" value="1"/>
</dbReference>
<dbReference type="Gene3D" id="3.80.30.20">
    <property type="entry name" value="tm_1862 like domain"/>
    <property type="match status" value="1"/>
</dbReference>
<dbReference type="Pfam" id="PF10105">
    <property type="entry name" value="DUF2344"/>
    <property type="match status" value="1"/>
</dbReference>
<name>D8IFN0_BRAP9</name>
<protein>
    <submittedName>
        <fullName evidence="2">Radical SAM domain protein</fullName>
    </submittedName>
</protein>
<sequence>MNNNLNSNMREEILNLVKSEDIVKPTRYLGGEINAIIKPNMPFKFVMCFADMYEVAISNLGLSILYEVINSIEYASCERVYAVAEDFEKLLREKNIPLYTLETFSRVKDADVLGFTLQYELIYTNILQVLELSQIPIHRDERGEDVPIIAAGGPSVFNPFPLVDFIDVFLFGEFDFEMKNFVDIIYNLKKNGAKRDDILKELSKLEYAYVPKYPREHVKRIFVENINEMPYVKKPLVPLVEGIQNRISVEIARGCTHSCRFCLAGITYRPVRNRTIEKIVDIAMESLEATGANTLNLFSLSADDYPHIGELIEYLQTLGEHKGFSLSLPSLRIDSFDKETAERIAQFRKTGLTFALEVGSHELREKINKSMDEDAIYNILADVQKMGWKIVKIYFMIGFTDNPEKEADEIIEALEKMLEVSKKKVKINAAINVFIPKPHTPLENNNQLTDEEAIYYIGKVRDHFRGSKVAIKYHPPRMAEIEGIISRGDKKIGEIIYKAYKKGARFDAWVEHFKYDVWKEVIEESGYTIKELLSKKINMPWKCIDTLVSQQFFDKEYERFQNGKFTDYCFTGNCQNCGIDYKQYCHKYKKEVLNTNFTQMVEELKTLKKRDIFAVNYKVFMKFKKEGISSLLGMHDLSRVIVCAFKIAGASISLSRGFHPLEKIVFTPPTPFTCESDAEYMEVSLTDNIDIDLLKNKINNLLSHIGIEILEANFIATNLKKIQTLPKNILYKMNTNDNDKAFNLLSNKETLKESEERLGDYILNKKDNEIFITILQNDNKPIRIRDIKSYLLKNDVNIISLRKLELVYTKNF</sequence>
<dbReference type="InterPro" id="IPR058240">
    <property type="entry name" value="rSAM_sf"/>
</dbReference>
<dbReference type="eggNOG" id="COG5011">
    <property type="taxonomic scope" value="Bacteria"/>
</dbReference>
<dbReference type="PROSITE" id="PS51918">
    <property type="entry name" value="RADICAL_SAM"/>
    <property type="match status" value="1"/>
</dbReference>
<keyword evidence="3" id="KW-1185">Reference proteome</keyword>
<dbReference type="SUPFAM" id="SSF102114">
    <property type="entry name" value="Radical SAM enzymes"/>
    <property type="match status" value="1"/>
</dbReference>
<dbReference type="NCBIfam" id="TIGR03936">
    <property type="entry name" value="sam_1_link_chp"/>
    <property type="match status" value="1"/>
</dbReference>
<dbReference type="InterPro" id="IPR045784">
    <property type="entry name" value="Radical_SAM_N2"/>
</dbReference>
<reference evidence="2 3" key="1">
    <citation type="journal article" date="2010" name="PLoS ONE">
        <title>The complete genome sequence of the pathogenic intestinal spirochete Brachyspira pilosicoli and comparison with other Brachyspira genomes.</title>
        <authorList>
            <person name="Wanchanthuek P."/>
            <person name="Bellgard M.I."/>
            <person name="La T."/>
            <person name="Ryan K."/>
            <person name="Moolhuijzen P."/>
            <person name="Chapman B."/>
            <person name="Black M."/>
            <person name="Schibeci D."/>
            <person name="Hunter A."/>
            <person name="Barrero R."/>
            <person name="Phillips N.D."/>
            <person name="Hampson D.J."/>
        </authorList>
    </citation>
    <scope>NUCLEOTIDE SEQUENCE [LARGE SCALE GENOMIC DNA]</scope>
    <source>
        <strain evidence="3">ATCC BAA-1826 / 95/1000</strain>
    </source>
</reference>
<dbReference type="GO" id="GO:0051536">
    <property type="term" value="F:iron-sulfur cluster binding"/>
    <property type="evidence" value="ECO:0007669"/>
    <property type="project" value="InterPro"/>
</dbReference>
<dbReference type="CDD" id="cd01335">
    <property type="entry name" value="Radical_SAM"/>
    <property type="match status" value="1"/>
</dbReference>
<feature type="domain" description="Radical SAM core" evidence="1">
    <location>
        <begin position="241"/>
        <end position="477"/>
    </location>
</feature>
<gene>
    <name evidence="2" type="ordered locus">BP951000_1975</name>
</gene>
<dbReference type="EMBL" id="CP002025">
    <property type="protein sequence ID" value="ADK31953.1"/>
    <property type="molecule type" value="Genomic_DNA"/>
</dbReference>
<evidence type="ECO:0000313" key="2">
    <source>
        <dbReference type="EMBL" id="ADK31953.1"/>
    </source>
</evidence>
<dbReference type="InParanoid" id="D8IFN0"/>
<dbReference type="SFLD" id="SFLDG01082">
    <property type="entry name" value="B12-binding_domain_containing"/>
    <property type="match status" value="1"/>
</dbReference>
<dbReference type="SFLD" id="SFLDS00029">
    <property type="entry name" value="Radical_SAM"/>
    <property type="match status" value="1"/>
</dbReference>
<proteinExistence type="predicted"/>
<dbReference type="GO" id="GO:0003824">
    <property type="term" value="F:catalytic activity"/>
    <property type="evidence" value="ECO:0007669"/>
    <property type="project" value="InterPro"/>
</dbReference>
<dbReference type="Proteomes" id="UP000000332">
    <property type="component" value="Chromosome"/>
</dbReference>
<dbReference type="InterPro" id="IPR006638">
    <property type="entry name" value="Elp3/MiaA/NifB-like_rSAM"/>
</dbReference>
<dbReference type="InterPro" id="IPR018768">
    <property type="entry name" value="DUF2344"/>
</dbReference>
<evidence type="ECO:0000259" key="1">
    <source>
        <dbReference type="PROSITE" id="PS51918"/>
    </source>
</evidence>
<accession>D8IFN0</accession>